<gene>
    <name evidence="5" type="ORF">TrLO_g13869</name>
</gene>
<keyword evidence="2" id="KW-0560">Oxidoreductase</keyword>
<evidence type="ECO:0000256" key="1">
    <source>
        <dbReference type="ARBA" id="ARBA00022723"/>
    </source>
</evidence>
<keyword evidence="1" id="KW-0479">Metal-binding</keyword>
<evidence type="ECO:0000256" key="4">
    <source>
        <dbReference type="SAM" id="SignalP"/>
    </source>
</evidence>
<dbReference type="GO" id="GO:0016705">
    <property type="term" value="F:oxidoreductase activity, acting on paired donors, with incorporation or reduction of molecular oxygen"/>
    <property type="evidence" value="ECO:0007669"/>
    <property type="project" value="InterPro"/>
</dbReference>
<feature type="chain" id="PRO_5040959513" description="Cytochrome P450" evidence="4">
    <location>
        <begin position="29"/>
        <end position="454"/>
    </location>
</feature>
<dbReference type="InterPro" id="IPR036396">
    <property type="entry name" value="Cyt_P450_sf"/>
</dbReference>
<keyword evidence="4" id="KW-0732">Signal</keyword>
<dbReference type="SUPFAM" id="SSF48264">
    <property type="entry name" value="Cytochrome P450"/>
    <property type="match status" value="1"/>
</dbReference>
<accession>A0A9W7L077</accession>
<dbReference type="Gene3D" id="1.10.630.10">
    <property type="entry name" value="Cytochrome P450"/>
    <property type="match status" value="2"/>
</dbReference>
<dbReference type="PANTHER" id="PTHR47944">
    <property type="entry name" value="CYTOCHROME P450 98A9"/>
    <property type="match status" value="1"/>
</dbReference>
<evidence type="ECO:0000256" key="2">
    <source>
        <dbReference type="ARBA" id="ARBA00023002"/>
    </source>
</evidence>
<dbReference type="EMBL" id="BRXW01000300">
    <property type="protein sequence ID" value="GMI17645.1"/>
    <property type="molecule type" value="Genomic_DNA"/>
</dbReference>
<dbReference type="GO" id="GO:0005506">
    <property type="term" value="F:iron ion binding"/>
    <property type="evidence" value="ECO:0007669"/>
    <property type="project" value="InterPro"/>
</dbReference>
<evidence type="ECO:0000313" key="5">
    <source>
        <dbReference type="EMBL" id="GMI17645.1"/>
    </source>
</evidence>
<evidence type="ECO:0000256" key="3">
    <source>
        <dbReference type="ARBA" id="ARBA00023004"/>
    </source>
</evidence>
<comment type="caution">
    <text evidence="5">The sequence shown here is derived from an EMBL/GenBank/DDBJ whole genome shotgun (WGS) entry which is preliminary data.</text>
</comment>
<dbReference type="Proteomes" id="UP001165122">
    <property type="component" value="Unassembled WGS sequence"/>
</dbReference>
<reference evidence="6" key="1">
    <citation type="journal article" date="2023" name="Commun. Biol.">
        <title>Genome analysis of Parmales, the sister group of diatoms, reveals the evolutionary specialization of diatoms from phago-mixotrophs to photoautotrophs.</title>
        <authorList>
            <person name="Ban H."/>
            <person name="Sato S."/>
            <person name="Yoshikawa S."/>
            <person name="Yamada K."/>
            <person name="Nakamura Y."/>
            <person name="Ichinomiya M."/>
            <person name="Sato N."/>
            <person name="Blanc-Mathieu R."/>
            <person name="Endo H."/>
            <person name="Kuwata A."/>
            <person name="Ogata H."/>
        </authorList>
    </citation>
    <scope>NUCLEOTIDE SEQUENCE [LARGE SCALE GENOMIC DNA]</scope>
    <source>
        <strain evidence="6">NIES 3700</strain>
    </source>
</reference>
<evidence type="ECO:0008006" key="7">
    <source>
        <dbReference type="Google" id="ProtNLM"/>
    </source>
</evidence>
<keyword evidence="3" id="KW-0408">Iron</keyword>
<protein>
    <recommendedName>
        <fullName evidence="7">Cytochrome P450</fullName>
    </recommendedName>
</protein>
<dbReference type="PANTHER" id="PTHR47944:SF19">
    <property type="entry name" value="CYTOCHROME P450 77A4"/>
    <property type="match status" value="1"/>
</dbReference>
<dbReference type="GO" id="GO:0020037">
    <property type="term" value="F:heme binding"/>
    <property type="evidence" value="ECO:0007669"/>
    <property type="project" value="InterPro"/>
</dbReference>
<dbReference type="OrthoDB" id="2789670at2759"/>
<dbReference type="GO" id="GO:0004497">
    <property type="term" value="F:monooxygenase activity"/>
    <property type="evidence" value="ECO:0007669"/>
    <property type="project" value="InterPro"/>
</dbReference>
<feature type="signal peptide" evidence="4">
    <location>
        <begin position="1"/>
        <end position="28"/>
    </location>
</feature>
<name>A0A9W7L077_9STRA</name>
<evidence type="ECO:0000313" key="6">
    <source>
        <dbReference type="Proteomes" id="UP001165122"/>
    </source>
</evidence>
<dbReference type="AlphaFoldDB" id="A0A9W7L077"/>
<sequence>MMHMNHNVVLALYLVVLVLIVNCQFTSALSTIPTRLPPGPDSLPLLGSPSFISATIRNEVVQELVSTRRDHGPIFLVKTGPITQVWVDDIDLANTLFSMESAAGRSQLKKPVFGGDFLFLVRDVKRARTIRSNQKALLAERSSSSAVSSAVQSSNLPQIINDCLAVSSSSSISWPSKTISAAAFNALITLYIGTQPLSEDEVERLLNAVAGYRRRGPATFVQAIASALGISKKLSFTDEINELLDSVVVRANASPELLPLLVSATVEPGGAEIFPLLLQWSVLRLSVDKATQDSLYSSLLSNPGSSVPPIFLQAAAACARDCPVSAATGPPRKITETTYINNYEIPAEAICFAMHPGLKAADGVAPWEVGLQEKTWPIHLKGATGSWPMFGSGPRACPASEQSLNFIASSIAMLVRNFEWEVACDGGVSSMFEFEGDGSLLVPKVDTKLKFRKR</sequence>
<organism evidence="5 6">
    <name type="scientific">Triparma laevis f. longispina</name>
    <dbReference type="NCBI Taxonomy" id="1714387"/>
    <lineage>
        <taxon>Eukaryota</taxon>
        <taxon>Sar</taxon>
        <taxon>Stramenopiles</taxon>
        <taxon>Ochrophyta</taxon>
        <taxon>Bolidophyceae</taxon>
        <taxon>Parmales</taxon>
        <taxon>Triparmaceae</taxon>
        <taxon>Triparma</taxon>
    </lineage>
</organism>
<keyword evidence="6" id="KW-1185">Reference proteome</keyword>
<proteinExistence type="predicted"/>